<protein>
    <recommendedName>
        <fullName evidence="4">CCR4-NOT transcription complex subunit 11</fullName>
    </recommendedName>
</protein>
<evidence type="ECO:0000256" key="5">
    <source>
        <dbReference type="ARBA" id="ARBA00022490"/>
    </source>
</evidence>
<evidence type="ECO:0000256" key="3">
    <source>
        <dbReference type="ARBA" id="ARBA00008030"/>
    </source>
</evidence>
<dbReference type="InterPro" id="IPR019312">
    <property type="entry name" value="CNOT11"/>
</dbReference>
<dbReference type="OrthoDB" id="10265389at2759"/>
<evidence type="ECO:0000256" key="2">
    <source>
        <dbReference type="ARBA" id="ARBA00004496"/>
    </source>
</evidence>
<keyword evidence="8" id="KW-0804">Transcription</keyword>
<dbReference type="PANTHER" id="PTHR15975:SF0">
    <property type="entry name" value="CCR4-NOT TRANSCRIPTION COMPLEX SUBUNIT 11"/>
    <property type="match status" value="1"/>
</dbReference>
<dbReference type="GO" id="GO:0031047">
    <property type="term" value="P:regulatory ncRNA-mediated gene silencing"/>
    <property type="evidence" value="ECO:0007669"/>
    <property type="project" value="UniProtKB-KW"/>
</dbReference>
<dbReference type="PANTHER" id="PTHR15975">
    <property type="entry name" value="CCR4-NOT TRANSCRIPTION COMPLEX SUBUNIT 11"/>
    <property type="match status" value="1"/>
</dbReference>
<evidence type="ECO:0000256" key="1">
    <source>
        <dbReference type="ARBA" id="ARBA00004123"/>
    </source>
</evidence>
<sequence length="418" mass="46014">MLSEVVAELLSDSERSLSEVAAAVVASLSDPDEQAFYLACDVLFMLEELHGSSDNQDLENGKSGTGMLLIAKVVNGEYLLYKLYEQYGLIDMNPFLAHFVDVYNHGKIGENMSNISRRLYSVQASIVSLFLSGETATIRVLSAAQFAEQADSMARDIDLSRFVDALVNQGVLDPPEIQSPSTETRKVKLQGDKYEIVQRLLTSSLTEEISEMEAESLISVLKSDLTLLTSSVDLSINGITSMLHVNPALGRTLITLLLSTILRAEVLQLLQYLPPTLPVLEALNHLLVPFPLPSGQQPPTTSLIRDEEKSALLHPFLSNATRSIEGKTLGIGVENVIDDTSGQTRHVQLLCLFIQSLLRTGAIILEEYIYEIQALTISFVYVPEARELFQIVQGVMKQHTTGGHTPQATTQRTRVQVL</sequence>
<comment type="similarity">
    <text evidence="3">Belongs to the CNOT11 family.</text>
</comment>
<evidence type="ECO:0000256" key="4">
    <source>
        <dbReference type="ARBA" id="ARBA00014872"/>
    </source>
</evidence>
<comment type="subcellular location">
    <subcellularLocation>
        <location evidence="2">Cytoplasm</location>
    </subcellularLocation>
    <subcellularLocation>
        <location evidence="1">Nucleus</location>
    </subcellularLocation>
</comment>
<accession>A0A1E3PYP0</accession>
<evidence type="ECO:0000256" key="9">
    <source>
        <dbReference type="ARBA" id="ARBA00023242"/>
    </source>
</evidence>
<dbReference type="GO" id="GO:0005737">
    <property type="term" value="C:cytoplasm"/>
    <property type="evidence" value="ECO:0007669"/>
    <property type="project" value="UniProtKB-SubCell"/>
</dbReference>
<dbReference type="GO" id="GO:0030014">
    <property type="term" value="C:CCR4-NOT complex"/>
    <property type="evidence" value="ECO:0007669"/>
    <property type="project" value="InterPro"/>
</dbReference>
<dbReference type="Proteomes" id="UP000094385">
    <property type="component" value="Unassembled WGS sequence"/>
</dbReference>
<gene>
    <name evidence="10" type="ORF">LIPSTDRAFT_5870</name>
</gene>
<evidence type="ECO:0000313" key="10">
    <source>
        <dbReference type="EMBL" id="ODQ70408.1"/>
    </source>
</evidence>
<keyword evidence="7" id="KW-0943">RNA-mediated gene silencing</keyword>
<evidence type="ECO:0000256" key="7">
    <source>
        <dbReference type="ARBA" id="ARBA00023158"/>
    </source>
</evidence>
<keyword evidence="9" id="KW-0539">Nucleus</keyword>
<evidence type="ECO:0000313" key="11">
    <source>
        <dbReference type="Proteomes" id="UP000094385"/>
    </source>
</evidence>
<dbReference type="STRING" id="675824.A0A1E3PYP0"/>
<evidence type="ECO:0000256" key="6">
    <source>
        <dbReference type="ARBA" id="ARBA00023015"/>
    </source>
</evidence>
<dbReference type="GO" id="GO:0005634">
    <property type="term" value="C:nucleus"/>
    <property type="evidence" value="ECO:0007669"/>
    <property type="project" value="UniProtKB-SubCell"/>
</dbReference>
<dbReference type="EMBL" id="KV454300">
    <property type="protein sequence ID" value="ODQ70408.1"/>
    <property type="molecule type" value="Genomic_DNA"/>
</dbReference>
<reference evidence="10 11" key="1">
    <citation type="journal article" date="2016" name="Proc. Natl. Acad. Sci. U.S.A.">
        <title>Comparative genomics of biotechnologically important yeasts.</title>
        <authorList>
            <person name="Riley R."/>
            <person name="Haridas S."/>
            <person name="Wolfe K.H."/>
            <person name="Lopes M.R."/>
            <person name="Hittinger C.T."/>
            <person name="Goeker M."/>
            <person name="Salamov A.A."/>
            <person name="Wisecaver J.H."/>
            <person name="Long T.M."/>
            <person name="Calvey C.H."/>
            <person name="Aerts A.L."/>
            <person name="Barry K.W."/>
            <person name="Choi C."/>
            <person name="Clum A."/>
            <person name="Coughlan A.Y."/>
            <person name="Deshpande S."/>
            <person name="Douglass A.P."/>
            <person name="Hanson S.J."/>
            <person name="Klenk H.-P."/>
            <person name="LaButti K.M."/>
            <person name="Lapidus A."/>
            <person name="Lindquist E.A."/>
            <person name="Lipzen A.M."/>
            <person name="Meier-Kolthoff J.P."/>
            <person name="Ohm R.A."/>
            <person name="Otillar R.P."/>
            <person name="Pangilinan J.L."/>
            <person name="Peng Y."/>
            <person name="Rokas A."/>
            <person name="Rosa C.A."/>
            <person name="Scheuner C."/>
            <person name="Sibirny A.A."/>
            <person name="Slot J.C."/>
            <person name="Stielow J.B."/>
            <person name="Sun H."/>
            <person name="Kurtzman C.P."/>
            <person name="Blackwell M."/>
            <person name="Grigoriev I.V."/>
            <person name="Jeffries T.W."/>
        </authorList>
    </citation>
    <scope>NUCLEOTIDE SEQUENCE [LARGE SCALE GENOMIC DNA]</scope>
    <source>
        <strain evidence="10 11">NRRL Y-11557</strain>
    </source>
</reference>
<dbReference type="Pfam" id="PF10155">
    <property type="entry name" value="CNOT11"/>
    <property type="match status" value="1"/>
</dbReference>
<evidence type="ECO:0000256" key="8">
    <source>
        <dbReference type="ARBA" id="ARBA00023163"/>
    </source>
</evidence>
<name>A0A1E3PYP0_LIPST</name>
<organism evidence="10 11">
    <name type="scientific">Lipomyces starkeyi NRRL Y-11557</name>
    <dbReference type="NCBI Taxonomy" id="675824"/>
    <lineage>
        <taxon>Eukaryota</taxon>
        <taxon>Fungi</taxon>
        <taxon>Dikarya</taxon>
        <taxon>Ascomycota</taxon>
        <taxon>Saccharomycotina</taxon>
        <taxon>Lipomycetes</taxon>
        <taxon>Lipomycetales</taxon>
        <taxon>Lipomycetaceae</taxon>
        <taxon>Lipomyces</taxon>
    </lineage>
</organism>
<keyword evidence="6" id="KW-0805">Transcription regulation</keyword>
<proteinExistence type="inferred from homology"/>
<keyword evidence="5" id="KW-0963">Cytoplasm</keyword>
<keyword evidence="11" id="KW-1185">Reference proteome</keyword>
<dbReference type="AlphaFoldDB" id="A0A1E3PYP0"/>